<dbReference type="InterPro" id="IPR029442">
    <property type="entry name" value="GyrI-like"/>
</dbReference>
<dbReference type="AlphaFoldDB" id="A0AB35HDZ9"/>
<dbReference type="Proteomes" id="UP001198010">
    <property type="component" value="Unassembled WGS sequence"/>
</dbReference>
<feature type="domain" description="GyrI-like small molecule binding" evidence="1">
    <location>
        <begin position="36"/>
        <end position="160"/>
    </location>
</feature>
<accession>A0AB35HDZ9</accession>
<evidence type="ECO:0000313" key="3">
    <source>
        <dbReference type="Proteomes" id="UP001198010"/>
    </source>
</evidence>
<dbReference type="Gene3D" id="3.20.80.10">
    <property type="entry name" value="Regulatory factor, effector binding domain"/>
    <property type="match status" value="1"/>
</dbReference>
<evidence type="ECO:0000259" key="1">
    <source>
        <dbReference type="Pfam" id="PF06445"/>
    </source>
</evidence>
<comment type="caution">
    <text evidence="2">The sequence shown here is derived from an EMBL/GenBank/DDBJ whole genome shotgun (WGS) entry which is preliminary data.</text>
</comment>
<dbReference type="Pfam" id="PF06445">
    <property type="entry name" value="GyrI-like"/>
    <property type="match status" value="1"/>
</dbReference>
<gene>
    <name evidence="2" type="ORF">LJD63_09355</name>
</gene>
<dbReference type="SUPFAM" id="SSF55136">
    <property type="entry name" value="Probable bacterial effector-binding domain"/>
    <property type="match status" value="1"/>
</dbReference>
<dbReference type="InterPro" id="IPR011256">
    <property type="entry name" value="Reg_factor_effector_dom_sf"/>
</dbReference>
<dbReference type="RefSeq" id="WP_119208795.1">
    <property type="nucleotide sequence ID" value="NZ_JAJDLA010000023.1"/>
</dbReference>
<sequence>MTAVKHEWRKHEKELYCPKQQAVQVTVPSMKFLVLEALWKQIEHTEQFDKNNLQYRVMIRQPDFVTPDVLEAAIMNVSKKKSLSRFKDVRLESIEDGDCVQILHVGPYDDEPESFMKVDEFCAAHNLQRANDEWHREIYLSDARKVEPAKLKTVLRVQVKSMQF</sequence>
<reference evidence="2" key="1">
    <citation type="submission" date="2021-10" db="EMBL/GenBank/DDBJ databases">
        <title>Collection of gut derived symbiotic bacterial strains cultured from healthy donors.</title>
        <authorList>
            <person name="Lin H."/>
            <person name="Littmann E."/>
            <person name="Kohout C."/>
            <person name="Pamer E.G."/>
        </authorList>
    </citation>
    <scope>NUCLEOTIDE SEQUENCE</scope>
    <source>
        <strain evidence="2">DFI.4.35</strain>
    </source>
</reference>
<organism evidence="2 3">
    <name type="scientific">Veillonella nakazawae</name>
    <dbReference type="NCBI Taxonomy" id="2682456"/>
    <lineage>
        <taxon>Bacteria</taxon>
        <taxon>Bacillati</taxon>
        <taxon>Bacillota</taxon>
        <taxon>Negativicutes</taxon>
        <taxon>Veillonellales</taxon>
        <taxon>Veillonellaceae</taxon>
        <taxon>Veillonella</taxon>
    </lineage>
</organism>
<proteinExistence type="predicted"/>
<dbReference type="EMBL" id="JAJDLA010000023">
    <property type="protein sequence ID" value="MCB8606466.1"/>
    <property type="molecule type" value="Genomic_DNA"/>
</dbReference>
<name>A0AB35HDZ9_9FIRM</name>
<evidence type="ECO:0000313" key="2">
    <source>
        <dbReference type="EMBL" id="MCB8606466.1"/>
    </source>
</evidence>
<protein>
    <submittedName>
        <fullName evidence="2">GyrI-like domain-containing protein</fullName>
    </submittedName>
</protein>